<evidence type="ECO:0000256" key="1">
    <source>
        <dbReference type="SAM" id="MobiDB-lite"/>
    </source>
</evidence>
<name>A0A8S1KBA2_9CILI</name>
<dbReference type="Proteomes" id="UP000692954">
    <property type="component" value="Unassembled WGS sequence"/>
</dbReference>
<dbReference type="AlphaFoldDB" id="A0A8S1KBA2"/>
<reference evidence="2" key="1">
    <citation type="submission" date="2021-01" db="EMBL/GenBank/DDBJ databases">
        <authorList>
            <consortium name="Genoscope - CEA"/>
            <person name="William W."/>
        </authorList>
    </citation>
    <scope>NUCLEOTIDE SEQUENCE</scope>
</reference>
<gene>
    <name evidence="2" type="ORF">PSON_ATCC_30995.1.T0030027</name>
</gene>
<sequence length="100" mass="11997">MAELKEQEIFNELRIPHNIIEQQKYLNQSNFRNIGYYSPQTSSITKNNFEILNQIYFKVNYLKEQKETKDLVVRMINSHKKSKIDNANNNRNQNIGKNNY</sequence>
<keyword evidence="3" id="KW-1185">Reference proteome</keyword>
<evidence type="ECO:0000313" key="2">
    <source>
        <dbReference type="EMBL" id="CAD8048000.1"/>
    </source>
</evidence>
<dbReference type="EMBL" id="CAJJDN010000003">
    <property type="protein sequence ID" value="CAD8048000.1"/>
    <property type="molecule type" value="Genomic_DNA"/>
</dbReference>
<feature type="region of interest" description="Disordered" evidence="1">
    <location>
        <begin position="80"/>
        <end position="100"/>
    </location>
</feature>
<feature type="compositionally biased region" description="Low complexity" evidence="1">
    <location>
        <begin position="86"/>
        <end position="100"/>
    </location>
</feature>
<evidence type="ECO:0000313" key="3">
    <source>
        <dbReference type="Proteomes" id="UP000692954"/>
    </source>
</evidence>
<organism evidence="2 3">
    <name type="scientific">Paramecium sonneborni</name>
    <dbReference type="NCBI Taxonomy" id="65129"/>
    <lineage>
        <taxon>Eukaryota</taxon>
        <taxon>Sar</taxon>
        <taxon>Alveolata</taxon>
        <taxon>Ciliophora</taxon>
        <taxon>Intramacronucleata</taxon>
        <taxon>Oligohymenophorea</taxon>
        <taxon>Peniculida</taxon>
        <taxon>Parameciidae</taxon>
        <taxon>Paramecium</taxon>
    </lineage>
</organism>
<proteinExistence type="predicted"/>
<comment type="caution">
    <text evidence="2">The sequence shown here is derived from an EMBL/GenBank/DDBJ whole genome shotgun (WGS) entry which is preliminary data.</text>
</comment>
<protein>
    <submittedName>
        <fullName evidence="2">Uncharacterized protein</fullName>
    </submittedName>
</protein>
<accession>A0A8S1KBA2</accession>